<comment type="caution">
    <text evidence="10">The sequence shown here is derived from an EMBL/GenBank/DDBJ whole genome shotgun (WGS) entry which is preliminary data.</text>
</comment>
<comment type="catalytic activity">
    <reaction evidence="1">
        <text>S-ubiquitinyl-[E2 ubiquitin-conjugating enzyme]-L-cysteine + [acceptor protein]-L-lysine = [E2 ubiquitin-conjugating enzyme]-L-cysteine + N(6)-ubiquitinyl-[acceptor protein]-L-lysine.</text>
        <dbReference type="EC" id="2.3.2.27"/>
    </reaction>
</comment>
<evidence type="ECO:0000256" key="3">
    <source>
        <dbReference type="ARBA" id="ARBA00022679"/>
    </source>
</evidence>
<keyword evidence="11" id="KW-1185">Reference proteome</keyword>
<name>A0ABD0KLT9_9CAEN</name>
<feature type="compositionally biased region" description="Polar residues" evidence="8">
    <location>
        <begin position="63"/>
        <end position="76"/>
    </location>
</feature>
<dbReference type="FunFam" id="1.20.120.1790:FF:000001">
    <property type="entry name" value="roquin-1 isoform X1"/>
    <property type="match status" value="1"/>
</dbReference>
<dbReference type="Pfam" id="PF21206">
    <property type="entry name" value="Roquin_1_2-like_ROQ"/>
    <property type="match status" value="1"/>
</dbReference>
<gene>
    <name evidence="10" type="ORF">BaRGS_00020700</name>
</gene>
<feature type="zinc finger region" description="C3H1-type" evidence="7">
    <location>
        <begin position="403"/>
        <end position="431"/>
    </location>
</feature>
<evidence type="ECO:0000259" key="9">
    <source>
        <dbReference type="PROSITE" id="PS50103"/>
    </source>
</evidence>
<dbReference type="InterPro" id="IPR048575">
    <property type="entry name" value="Roquin_1_2-like_ROQ"/>
</dbReference>
<dbReference type="GO" id="GO:0061630">
    <property type="term" value="F:ubiquitin protein ligase activity"/>
    <property type="evidence" value="ECO:0007669"/>
    <property type="project" value="UniProtKB-EC"/>
</dbReference>
<feature type="domain" description="C3H1-type" evidence="9">
    <location>
        <begin position="403"/>
        <end position="431"/>
    </location>
</feature>
<evidence type="ECO:0000256" key="2">
    <source>
        <dbReference type="ARBA" id="ARBA00012483"/>
    </source>
</evidence>
<dbReference type="Gene3D" id="4.10.1000.10">
    <property type="entry name" value="Zinc finger, CCCH-type"/>
    <property type="match status" value="1"/>
</dbReference>
<evidence type="ECO:0000256" key="1">
    <source>
        <dbReference type="ARBA" id="ARBA00000900"/>
    </source>
</evidence>
<keyword evidence="6 7" id="KW-0862">Zinc</keyword>
<evidence type="ECO:0000256" key="4">
    <source>
        <dbReference type="ARBA" id="ARBA00022723"/>
    </source>
</evidence>
<keyword evidence="3" id="KW-0808">Transferase</keyword>
<dbReference type="AlphaFoldDB" id="A0ABD0KLT9"/>
<keyword evidence="4 7" id="KW-0479">Metal-binding</keyword>
<dbReference type="Pfam" id="PF00642">
    <property type="entry name" value="zf-CCCH"/>
    <property type="match status" value="1"/>
</dbReference>
<dbReference type="Proteomes" id="UP001519460">
    <property type="component" value="Unassembled WGS sequence"/>
</dbReference>
<dbReference type="GO" id="GO:0008270">
    <property type="term" value="F:zinc ion binding"/>
    <property type="evidence" value="ECO:0007669"/>
    <property type="project" value="UniProtKB-KW"/>
</dbReference>
<dbReference type="Pfam" id="PF18386">
    <property type="entry name" value="ROQ_II"/>
    <property type="match status" value="1"/>
</dbReference>
<dbReference type="InterPro" id="IPR052249">
    <property type="entry name" value="Roquin_domain"/>
</dbReference>
<dbReference type="Gene3D" id="1.20.120.1790">
    <property type="match status" value="1"/>
</dbReference>
<evidence type="ECO:0000313" key="10">
    <source>
        <dbReference type="EMBL" id="KAK7488109.1"/>
    </source>
</evidence>
<dbReference type="InterPro" id="IPR041523">
    <property type="entry name" value="ROQ_II"/>
</dbReference>
<dbReference type="InterPro" id="IPR000571">
    <property type="entry name" value="Znf_CCCH"/>
</dbReference>
<reference evidence="10 11" key="1">
    <citation type="journal article" date="2023" name="Sci. Data">
        <title>Genome assembly of the Korean intertidal mud-creeper Batillaria attramentaria.</title>
        <authorList>
            <person name="Patra A.K."/>
            <person name="Ho P.T."/>
            <person name="Jun S."/>
            <person name="Lee S.J."/>
            <person name="Kim Y."/>
            <person name="Won Y.J."/>
        </authorList>
    </citation>
    <scope>NUCLEOTIDE SEQUENCE [LARGE SCALE GENOMIC DNA]</scope>
    <source>
        <strain evidence="10">Wonlab-2016</strain>
    </source>
</reference>
<evidence type="ECO:0000256" key="6">
    <source>
        <dbReference type="ARBA" id="ARBA00022833"/>
    </source>
</evidence>
<dbReference type="InterPro" id="IPR036855">
    <property type="entry name" value="Znf_CCCH_sf"/>
</dbReference>
<dbReference type="SUPFAM" id="SSF90229">
    <property type="entry name" value="CCCH zinc finger"/>
    <property type="match status" value="1"/>
</dbReference>
<evidence type="ECO:0000256" key="7">
    <source>
        <dbReference type="PROSITE-ProRule" id="PRU00723"/>
    </source>
</evidence>
<evidence type="ECO:0000256" key="8">
    <source>
        <dbReference type="SAM" id="MobiDB-lite"/>
    </source>
</evidence>
<dbReference type="PANTHER" id="PTHR13139">
    <property type="entry name" value="RING FINGER AND CCCH-TYPE ZINC FINGER DOMAIN-CONTAINING PROTEIN"/>
    <property type="match status" value="1"/>
</dbReference>
<proteinExistence type="predicted"/>
<sequence>MALFRWFTRTTTRQRPRELDDSIVEDSAVDSTQAGSTKRKRSDNEASAANSDEDGANSPPEEPSTSRSKPKVQSINELEKSNEDLSDLKISKSGSQSHIQNTAGRTVSVNAVATHNSCVLSRPMQRKLVMLINCQLVEEEGRSRAARAARSLGERTVTELILAHQNPQQLSANLWAAVRTRGCQFLGPGMQEEVLRLILLALEDGSALSRKVLVLFVVQRLEKQYPQASKTAIGHVVQLLYRASCFRVTKREEESSLMQLKEEFRTYEALRLEHDAQIVQIAMEAGLRISPEQWSSLLYGDTTHKSHMQSIIDKHQSPQSFAQGINELVMALQRTGDPCNLLGLKPHLDFLAKIDPSPDCPAPSWEDLEAVMKSLKIIIQGLVDFVMRYNHRKPEIAPQQNARYKTSMCRDFSAKRSCPRGATCTFAHSQDELEKYRSRSKKLSHRSSGSVSAFASLTPKQKLELAQVQESSRQKMETTMGKPGANFPEGNAMMPDSAAGAAAQLTAQMVGLAVNPGLPQPPAPPLAPGTGFPMGTGPGGAFPLVQPQLPTNNPMMRPVNPLNPGGAPEGMPPEQLQPYPQQVPMRLPTAAELGVPYHNPHMPTHPMQGPSPPLMSSTIYRVGTPVMSPAANLQPQPQPLPGAVQAPLSEVLQAPAAPCPHMRIPGELVQAQSGTMYAVGTVPNPAMVPVPEQHFVVGPGGDLQAVAPAPPNVPVMPNSGIYSAFGASQPSGFALVTLPVVDVQSDLDPDAPPFAPVVEETAVLNTSSRLRPLTFFIPPTTPLTPNSRNKNGLQSLRCLK</sequence>
<dbReference type="PANTHER" id="PTHR13139:SF54">
    <property type="entry name" value="RING-TYPE E3 UBIQUITIN TRANSFERASE"/>
    <property type="match status" value="1"/>
</dbReference>
<dbReference type="EMBL" id="JACVVK020000155">
    <property type="protein sequence ID" value="KAK7488109.1"/>
    <property type="molecule type" value="Genomic_DNA"/>
</dbReference>
<evidence type="ECO:0000256" key="5">
    <source>
        <dbReference type="ARBA" id="ARBA00022771"/>
    </source>
</evidence>
<feature type="region of interest" description="Disordered" evidence="8">
    <location>
        <begin position="1"/>
        <end position="85"/>
    </location>
</feature>
<evidence type="ECO:0000313" key="11">
    <source>
        <dbReference type="Proteomes" id="UP001519460"/>
    </source>
</evidence>
<dbReference type="PROSITE" id="PS50103">
    <property type="entry name" value="ZF_C3H1"/>
    <property type="match status" value="1"/>
</dbReference>
<dbReference type="EC" id="2.3.2.27" evidence="2"/>
<dbReference type="SMART" id="SM00356">
    <property type="entry name" value="ZnF_C3H1"/>
    <property type="match status" value="1"/>
</dbReference>
<protein>
    <recommendedName>
        <fullName evidence="2">RING-type E3 ubiquitin transferase</fullName>
        <ecNumber evidence="2">2.3.2.27</ecNumber>
    </recommendedName>
</protein>
<organism evidence="10 11">
    <name type="scientific">Batillaria attramentaria</name>
    <dbReference type="NCBI Taxonomy" id="370345"/>
    <lineage>
        <taxon>Eukaryota</taxon>
        <taxon>Metazoa</taxon>
        <taxon>Spiralia</taxon>
        <taxon>Lophotrochozoa</taxon>
        <taxon>Mollusca</taxon>
        <taxon>Gastropoda</taxon>
        <taxon>Caenogastropoda</taxon>
        <taxon>Sorbeoconcha</taxon>
        <taxon>Cerithioidea</taxon>
        <taxon>Batillariidae</taxon>
        <taxon>Batillaria</taxon>
    </lineage>
</organism>
<accession>A0ABD0KLT9</accession>
<keyword evidence="5 7" id="KW-0863">Zinc-finger</keyword>